<reference evidence="4 6" key="1">
    <citation type="submission" date="2015-02" db="EMBL/GenBank/DDBJ databases">
        <authorList>
            <person name="Chooi Y.-H."/>
        </authorList>
    </citation>
    <scope>NUCLEOTIDE SEQUENCE [LARGE SCALE GENOMIC DNA]</scope>
    <source>
        <strain evidence="4">E3</strain>
    </source>
</reference>
<sequence length="575" mass="62014">MGRWTCGLLQPALALLLLSTAIASGFDEEDLDAFDETYGSSYLSSEAAEYLASTDGDKNQIIAELDQLETDLRQDEIDARAALKDFLAQQQALIAKATASIADLQKQQVAVTNDIATAKAGLQKTQTALADDKHQLQVLQADIDTKNNERKQTDARCATDLQQLADSISGNQASIKAIQTLIAMLDKITFKEALLELIAIRESGMMLHEDAAGEVAEILDAVDEMDDSEDPTKENATKTELLNLLQGLINGLTASMQQHQAQMAQEKAHCAELDQAIGVVLAQFGTNVAALQKRLDQDNVDLRNLQAQLAQLQAKLESTNADLANQNQYIAKIKDGINARQNAYNAQIEALHNNLDALEAARAYVIANFAGTTTANTCVPTKTGCNRCLYDEQCHEGQSCAAVGVCSDASTKAPAATAAPTAAPAPAYATVAPGIDRIQTGQMLLPGQYIINLPNHGTQHYKLVMQPDCNLVEFGKLGGRDYAFWSTNTANRGTDCRFVITNSNMAVVTGAGQTVWSWNGPANAQLPAVLVMQGDGNLVMYTHDGRPVWATETWHYGDGPWMLLKLQNSVTESSL</sequence>
<dbReference type="SMART" id="SM00108">
    <property type="entry name" value="B_lectin"/>
    <property type="match status" value="1"/>
</dbReference>
<accession>A0A0G4IT79</accession>
<feature type="coiled-coil region" evidence="1">
    <location>
        <begin position="256"/>
        <end position="361"/>
    </location>
</feature>
<dbReference type="AlphaFoldDB" id="A0A0G4IT79"/>
<dbReference type="PROSITE" id="PS50927">
    <property type="entry name" value="BULB_LECTIN"/>
    <property type="match status" value="1"/>
</dbReference>
<evidence type="ECO:0000313" key="7">
    <source>
        <dbReference type="Proteomes" id="UP000290189"/>
    </source>
</evidence>
<evidence type="ECO:0000313" key="4">
    <source>
        <dbReference type="EMBL" id="CEO98470.1"/>
    </source>
</evidence>
<evidence type="ECO:0000256" key="1">
    <source>
        <dbReference type="SAM" id="Coils"/>
    </source>
</evidence>
<proteinExistence type="predicted"/>
<dbReference type="EMBL" id="CDSF01000085">
    <property type="protein sequence ID" value="CEO98470.1"/>
    <property type="molecule type" value="Genomic_DNA"/>
</dbReference>
<dbReference type="InterPro" id="IPR001480">
    <property type="entry name" value="Bulb-type_lectin_dom"/>
</dbReference>
<gene>
    <name evidence="4" type="ORF">PBRA_006584</name>
    <name evidence="5" type="ORF">PLBR_LOCUS3112</name>
</gene>
<geneLocation type="mitochondrion" evidence="5"/>
<dbReference type="Proteomes" id="UP000039324">
    <property type="component" value="Unassembled WGS sequence"/>
</dbReference>
<dbReference type="Proteomes" id="UP000290189">
    <property type="component" value="Unassembled WGS sequence"/>
</dbReference>
<evidence type="ECO:0000256" key="2">
    <source>
        <dbReference type="SAM" id="SignalP"/>
    </source>
</evidence>
<reference evidence="5 7" key="2">
    <citation type="submission" date="2018-03" db="EMBL/GenBank/DDBJ databases">
        <authorList>
            <person name="Fogelqvist J."/>
        </authorList>
    </citation>
    <scope>NUCLEOTIDE SEQUENCE [LARGE SCALE GENOMIC DNA]</scope>
</reference>
<keyword evidence="5" id="KW-0496">Mitochondrion</keyword>
<keyword evidence="1" id="KW-0175">Coiled coil</keyword>
<dbReference type="SUPFAM" id="SSF51110">
    <property type="entry name" value="alpha-D-mannose-specific plant lectins"/>
    <property type="match status" value="2"/>
</dbReference>
<dbReference type="InterPro" id="IPR036426">
    <property type="entry name" value="Bulb-type_lectin_dom_sf"/>
</dbReference>
<dbReference type="Gene3D" id="2.90.10.10">
    <property type="entry name" value="Bulb-type lectin domain"/>
    <property type="match status" value="1"/>
</dbReference>
<evidence type="ECO:0000313" key="6">
    <source>
        <dbReference type="Proteomes" id="UP000039324"/>
    </source>
</evidence>
<feature type="domain" description="Bulb-type lectin" evidence="3">
    <location>
        <begin position="435"/>
        <end position="553"/>
    </location>
</feature>
<feature type="coiled-coil region" evidence="1">
    <location>
        <begin position="58"/>
        <end position="156"/>
    </location>
</feature>
<keyword evidence="6" id="KW-1185">Reference proteome</keyword>
<protein>
    <recommendedName>
        <fullName evidence="3">Bulb-type lectin domain-containing protein</fullName>
    </recommendedName>
</protein>
<dbReference type="Gene3D" id="2.90.10.30">
    <property type="match status" value="1"/>
</dbReference>
<dbReference type="EMBL" id="OVEO01000004">
    <property type="protein sequence ID" value="SPQ95897.1"/>
    <property type="molecule type" value="Genomic_DNA"/>
</dbReference>
<feature type="chain" id="PRO_5033223358" description="Bulb-type lectin domain-containing protein" evidence="2">
    <location>
        <begin position="24"/>
        <end position="575"/>
    </location>
</feature>
<organism evidence="4 6">
    <name type="scientific">Plasmodiophora brassicae</name>
    <name type="common">Clubroot disease agent</name>
    <dbReference type="NCBI Taxonomy" id="37360"/>
    <lineage>
        <taxon>Eukaryota</taxon>
        <taxon>Sar</taxon>
        <taxon>Rhizaria</taxon>
        <taxon>Endomyxa</taxon>
        <taxon>Phytomyxea</taxon>
        <taxon>Plasmodiophorida</taxon>
        <taxon>Plasmodiophoridae</taxon>
        <taxon>Plasmodiophora</taxon>
    </lineage>
</organism>
<dbReference type="OrthoDB" id="1884773at2759"/>
<evidence type="ECO:0000259" key="3">
    <source>
        <dbReference type="PROSITE" id="PS50927"/>
    </source>
</evidence>
<dbReference type="Gene3D" id="1.10.287.1490">
    <property type="match status" value="1"/>
</dbReference>
<evidence type="ECO:0000313" key="5">
    <source>
        <dbReference type="EMBL" id="SPQ95897.1"/>
    </source>
</evidence>
<keyword evidence="2" id="KW-0732">Signal</keyword>
<dbReference type="CDD" id="cd00028">
    <property type="entry name" value="B_lectin"/>
    <property type="match status" value="1"/>
</dbReference>
<feature type="signal peptide" evidence="2">
    <location>
        <begin position="1"/>
        <end position="23"/>
    </location>
</feature>
<name>A0A0G4IT79_PLABS</name>